<dbReference type="Gene3D" id="3.10.180.10">
    <property type="entry name" value="2,3-Dihydroxybiphenyl 1,2-Dioxygenase, domain 1"/>
    <property type="match status" value="1"/>
</dbReference>
<dbReference type="InterPro" id="IPR029068">
    <property type="entry name" value="Glyas_Bleomycin-R_OHBP_Dase"/>
</dbReference>
<protein>
    <submittedName>
        <fullName evidence="1">Uncharacterized protein</fullName>
    </submittedName>
</protein>
<reference evidence="1 2" key="1">
    <citation type="submission" date="2015-11" db="EMBL/GenBank/DDBJ databases">
        <title>Genomic analysis of 38 Legionella species identifies large and diverse effector repertoires.</title>
        <authorList>
            <person name="Burstein D."/>
            <person name="Amaro F."/>
            <person name="Zusman T."/>
            <person name="Lifshitz Z."/>
            <person name="Cohen O."/>
            <person name="Gilbert J.A."/>
            <person name="Pupko T."/>
            <person name="Shuman H.A."/>
            <person name="Segal G."/>
        </authorList>
    </citation>
    <scope>NUCLEOTIDE SEQUENCE [LARGE SCALE GENOMIC DNA]</scope>
    <source>
        <strain evidence="1 2">ATCC 49508</strain>
    </source>
</reference>
<accession>A0A0W1AKB9</accession>
<proteinExistence type="predicted"/>
<dbReference type="PATRIC" id="fig|45076.6.peg.114"/>
<organism evidence="1 2">
    <name type="scientific">Legionella worsleiensis</name>
    <dbReference type="NCBI Taxonomy" id="45076"/>
    <lineage>
        <taxon>Bacteria</taxon>
        <taxon>Pseudomonadati</taxon>
        <taxon>Pseudomonadota</taxon>
        <taxon>Gammaproteobacteria</taxon>
        <taxon>Legionellales</taxon>
        <taxon>Legionellaceae</taxon>
        <taxon>Legionella</taxon>
    </lineage>
</organism>
<dbReference type="Pfam" id="PF06185">
    <property type="entry name" value="YecM"/>
    <property type="match status" value="1"/>
</dbReference>
<dbReference type="Proteomes" id="UP000054662">
    <property type="component" value="Unassembled WGS sequence"/>
</dbReference>
<sequence>MKLEQLIGNYQIFFSDLLHRLKNAGINITGMPLSHLLYRVTTLSGYEMLRDQLKTFCCEFVETQFNGRAVSILILKEPLVLEDGFIVEMIELPAPRSAHMYPSGLESIGVILGKTLPSFINEHYDVLTGIKEHGEHCQPAFITFDNDKTAKFYNISLREIVIRQGWSIGTLSK</sequence>
<dbReference type="InterPro" id="IPR010393">
    <property type="entry name" value="DUF991_YecM-like"/>
</dbReference>
<dbReference type="SUPFAM" id="SSF54593">
    <property type="entry name" value="Glyoxalase/Bleomycin resistance protein/Dihydroxybiphenyl dioxygenase"/>
    <property type="match status" value="1"/>
</dbReference>
<keyword evidence="2" id="KW-1185">Reference proteome</keyword>
<dbReference type="PANTHER" id="PTHR37519">
    <property type="match status" value="1"/>
</dbReference>
<evidence type="ECO:0000313" key="1">
    <source>
        <dbReference type="EMBL" id="KTD81803.1"/>
    </source>
</evidence>
<dbReference type="EMBL" id="LNZC01000002">
    <property type="protein sequence ID" value="KTD81803.1"/>
    <property type="molecule type" value="Genomic_DNA"/>
</dbReference>
<gene>
    <name evidence="1" type="ORF">Lwor_0106</name>
</gene>
<name>A0A0W1AKB9_9GAMM</name>
<evidence type="ECO:0000313" key="2">
    <source>
        <dbReference type="Proteomes" id="UP000054662"/>
    </source>
</evidence>
<comment type="caution">
    <text evidence="1">The sequence shown here is derived from an EMBL/GenBank/DDBJ whole genome shotgun (WGS) entry which is preliminary data.</text>
</comment>
<dbReference type="PANTHER" id="PTHR37519:SF1">
    <property type="entry name" value="DIHYDROXYBIPHENYL DIOXYGENASE DOMAIN-CONTAINING PROTEIN"/>
    <property type="match status" value="1"/>
</dbReference>
<dbReference type="AlphaFoldDB" id="A0A0W1AKB9"/>
<dbReference type="RefSeq" id="WP_058491751.1">
    <property type="nucleotide sequence ID" value="NZ_CBCRUR010000002.1"/>
</dbReference>
<dbReference type="OrthoDB" id="9813050at2"/>